<feature type="domain" description="Lantibiotic dehydratase N-terminal" evidence="1">
    <location>
        <begin position="30"/>
        <end position="666"/>
    </location>
</feature>
<dbReference type="AlphaFoldDB" id="A0A086B5L1"/>
<evidence type="ECO:0000313" key="4">
    <source>
        <dbReference type="Proteomes" id="UP000028709"/>
    </source>
</evidence>
<evidence type="ECO:0000259" key="2">
    <source>
        <dbReference type="Pfam" id="PF14028"/>
    </source>
</evidence>
<evidence type="ECO:0000259" key="1">
    <source>
        <dbReference type="Pfam" id="PF04738"/>
    </source>
</evidence>
<accession>A0A086B5L1</accession>
<keyword evidence="4" id="KW-1185">Reference proteome</keyword>
<organism evidence="3 4">
    <name type="scientific">Chryseobacterium piperi</name>
    <dbReference type="NCBI Taxonomy" id="558152"/>
    <lineage>
        <taxon>Bacteria</taxon>
        <taxon>Pseudomonadati</taxon>
        <taxon>Bacteroidota</taxon>
        <taxon>Flavobacteriia</taxon>
        <taxon>Flavobacteriales</taxon>
        <taxon>Weeksellaceae</taxon>
        <taxon>Chryseobacterium group</taxon>
        <taxon>Chryseobacterium</taxon>
    </lineage>
</organism>
<protein>
    <recommendedName>
        <fullName evidence="5">Lantibiotic dehydratase</fullName>
    </recommendedName>
</protein>
<proteinExistence type="predicted"/>
<feature type="domain" description="Thiopeptide-type bacteriocin biosynthesis" evidence="2">
    <location>
        <begin position="731"/>
        <end position="998"/>
    </location>
</feature>
<dbReference type="NCBIfam" id="TIGR03891">
    <property type="entry name" value="thiopep_ocin"/>
    <property type="match status" value="1"/>
</dbReference>
<dbReference type="Pfam" id="PF04738">
    <property type="entry name" value="Lant_dehydr_N"/>
    <property type="match status" value="1"/>
</dbReference>
<evidence type="ECO:0000313" key="3">
    <source>
        <dbReference type="EMBL" id="KFF24225.1"/>
    </source>
</evidence>
<dbReference type="STRING" id="558152.IQ37_13460"/>
<dbReference type="Proteomes" id="UP000028709">
    <property type="component" value="Unassembled WGS sequence"/>
</dbReference>
<dbReference type="InterPro" id="IPR023809">
    <property type="entry name" value="Thiopep_bacteriocin_synth_dom"/>
</dbReference>
<sequence length="1013" mass="119878">MPSFSVNHLAELNSYIQQRDLLSVKKMFKDELFLKAVYLSSRYFYTVAVQWLQNENISFNTEEKVLLTLYKYYSRICSRATPYGLFAGFSSGNISSENTQIEFKENYLDPKIRIDLLALRKIKDSIIHHDDNAKKILYFPNNTIYNLNNIIRYIEWDKNYNYSISEIDTTALLEKILEVSKNGIGYTELTQIIHLEEKEASEEDIDAFISFLFQNKILVDRLPPYLTDINNPVIELEQQLKSYKIDYGKSEIIKDIEEISTGNTIDIERIDSIYEKNRDILNENLQLLQVDLKLNLQKNQINDKIINKITQATHELNGIAINRPVEDINTFRRKFYEKFEDEEVELSKALDPQLGVGYGLQISGNVEETPLLQDVSFSYKNNESYNISRILKTVLCKYVDYFSNNNGNPIRLTEDDINISSINQPINELHDTYYLFGNILVNNDEDINEHNFKFFNRASLPAPNFNTVLSRFSYHDEVLRSKIEKLQSDSDDMIYAEVVNSSSDRVGNVLLRPNFYPYEIPYISETKGDKPKINIDDIMVSIRNNEVILRSKSLNKRIKPVMSTAYNYHIDQLSIIRFLGDIQYYNVYRGFAWDWGALSDNNYLPRIEYKEIILSEARWKLRKKQYNNTTLRAYLQENRVPKYCNIKELDNVLLLDTENDISIQLLISKLSKKDITLYESFIESSIIRNDNKKYVGEFIIPLVNEEKRRDFQVAQPQIQQEERYFYPGGEWSYFKLYCSHKTGDRVITEVIKPLIKDLSSESALEKWFFIRYGDPDNHIRFRINKRLDKTLIQKMNEYTQAFIDEKLITKIQIDSYKREIERYASFGIDDAEKLFSYDSQAIADFLEIIEFDDNENIRWMTSAASIDLLLDDFNISIDERVNIFKNLYQEFLPEFVDTSNKIYSKDFKTSIDTQYRQYRSFFDEIIQNKNLSSIESYIQPFETRSLRIRKLLEEKRNISEESNIRFLRSCIHMSLNRFFYTKPRMYELLIYFFLFQSYKSKFLRNGPYKECAQ</sequence>
<dbReference type="eggNOG" id="ENOG502Z81U">
    <property type="taxonomic scope" value="Bacteria"/>
</dbReference>
<dbReference type="EMBL" id="JPRJ01000027">
    <property type="protein sequence ID" value="KFF24225.1"/>
    <property type="molecule type" value="Genomic_DNA"/>
</dbReference>
<dbReference type="Pfam" id="PF14028">
    <property type="entry name" value="Lant_dehydr_C"/>
    <property type="match status" value="1"/>
</dbReference>
<evidence type="ECO:0008006" key="5">
    <source>
        <dbReference type="Google" id="ProtNLM"/>
    </source>
</evidence>
<reference evidence="3 4" key="1">
    <citation type="submission" date="2014-07" db="EMBL/GenBank/DDBJ databases">
        <title>Genome of Chryseobacterium piperi CTM.</title>
        <authorList>
            <person name="Pipes S.E."/>
            <person name="Stropko S.J."/>
            <person name="Newman J.D."/>
        </authorList>
    </citation>
    <scope>NUCLEOTIDE SEQUENCE [LARGE SCALE GENOMIC DNA]</scope>
    <source>
        <strain evidence="3 4">CTM</strain>
    </source>
</reference>
<comment type="caution">
    <text evidence="3">The sequence shown here is derived from an EMBL/GenBank/DDBJ whole genome shotgun (WGS) entry which is preliminary data.</text>
</comment>
<gene>
    <name evidence="3" type="ORF">IQ37_13460</name>
</gene>
<dbReference type="InterPro" id="IPR006827">
    <property type="entry name" value="Lant_deHydtase_N"/>
</dbReference>
<name>A0A086B5L1_9FLAO</name>